<dbReference type="PANTHER" id="PTHR36444:SF2">
    <property type="entry name" value="TRANSCRIPTIONAL REGULATOR PROTEIN YOBU-RELATED"/>
    <property type="match status" value="1"/>
</dbReference>
<accession>A0ABQ2KW34</accession>
<dbReference type="Gene3D" id="3.20.80.10">
    <property type="entry name" value="Regulatory factor, effector binding domain"/>
    <property type="match status" value="1"/>
</dbReference>
<dbReference type="EMBL" id="BMLN01000002">
    <property type="protein sequence ID" value="GGN94355.1"/>
    <property type="molecule type" value="Genomic_DNA"/>
</dbReference>
<feature type="domain" description="AraC effector-binding" evidence="1">
    <location>
        <begin position="14"/>
        <end position="181"/>
    </location>
</feature>
<dbReference type="InterPro" id="IPR011256">
    <property type="entry name" value="Reg_factor_effector_dom_sf"/>
</dbReference>
<gene>
    <name evidence="2" type="ORF">GCM10010969_09020</name>
</gene>
<sequence>MNADIFNPITNNEYADFVTREAFTLTGYAVRTRNADEAESDGRLSGLWQVYNQSGFVQEAEVRDPHLIYALYTDYESDASGAYTVVLGHQCAPAASALPSSDKEDSFGDERFWASVPESRYRVFKTRRGPVWQVVAEAWTDIWAHFEGSSEQRAYTGDFEQYDTREFDPENAEVLIYIAVR</sequence>
<dbReference type="RefSeq" id="WP_018977983.1">
    <property type="nucleotide sequence ID" value="NZ_BMLN01000002.1"/>
</dbReference>
<evidence type="ECO:0000259" key="1">
    <source>
        <dbReference type="SMART" id="SM00871"/>
    </source>
</evidence>
<dbReference type="InterPro" id="IPR010499">
    <property type="entry name" value="AraC_E-bd"/>
</dbReference>
<dbReference type="PANTHER" id="PTHR36444">
    <property type="entry name" value="TRANSCRIPTIONAL REGULATOR PROTEIN YOBU-RELATED"/>
    <property type="match status" value="1"/>
</dbReference>
<comment type="caution">
    <text evidence="2">The sequence shown here is derived from an EMBL/GenBank/DDBJ whole genome shotgun (WGS) entry which is preliminary data.</text>
</comment>
<keyword evidence="3" id="KW-1185">Reference proteome</keyword>
<dbReference type="Proteomes" id="UP000606653">
    <property type="component" value="Unassembled WGS sequence"/>
</dbReference>
<name>A0ABQ2KW34_9BACL</name>
<reference evidence="3" key="1">
    <citation type="journal article" date="2019" name="Int. J. Syst. Evol. Microbiol.">
        <title>The Global Catalogue of Microorganisms (GCM) 10K type strain sequencing project: providing services to taxonomists for standard genome sequencing and annotation.</title>
        <authorList>
            <consortium name="The Broad Institute Genomics Platform"/>
            <consortium name="The Broad Institute Genome Sequencing Center for Infectious Disease"/>
            <person name="Wu L."/>
            <person name="Ma J."/>
        </authorList>
    </citation>
    <scope>NUCLEOTIDE SEQUENCE [LARGE SCALE GENOMIC DNA]</scope>
    <source>
        <strain evidence="3">CGMCC 1.6964</strain>
    </source>
</reference>
<dbReference type="InterPro" id="IPR053182">
    <property type="entry name" value="YobU-like_regulator"/>
</dbReference>
<dbReference type="SUPFAM" id="SSF55136">
    <property type="entry name" value="Probable bacterial effector-binding domain"/>
    <property type="match status" value="1"/>
</dbReference>
<dbReference type="Pfam" id="PF14526">
    <property type="entry name" value="Cass2"/>
    <property type="match status" value="1"/>
</dbReference>
<evidence type="ECO:0000313" key="3">
    <source>
        <dbReference type="Proteomes" id="UP000606653"/>
    </source>
</evidence>
<organism evidence="2 3">
    <name type="scientific">Saccharibacillus kuerlensis</name>
    <dbReference type="NCBI Taxonomy" id="459527"/>
    <lineage>
        <taxon>Bacteria</taxon>
        <taxon>Bacillati</taxon>
        <taxon>Bacillota</taxon>
        <taxon>Bacilli</taxon>
        <taxon>Bacillales</taxon>
        <taxon>Paenibacillaceae</taxon>
        <taxon>Saccharibacillus</taxon>
    </lineage>
</organism>
<proteinExistence type="predicted"/>
<dbReference type="InterPro" id="IPR029441">
    <property type="entry name" value="Cass2"/>
</dbReference>
<evidence type="ECO:0000313" key="2">
    <source>
        <dbReference type="EMBL" id="GGN94355.1"/>
    </source>
</evidence>
<protein>
    <recommendedName>
        <fullName evidence="1">AraC effector-binding domain-containing protein</fullName>
    </recommendedName>
</protein>
<dbReference type="SMART" id="SM00871">
    <property type="entry name" value="AraC_E_bind"/>
    <property type="match status" value="1"/>
</dbReference>